<gene>
    <name evidence="3" type="ORF">E6K80_05705</name>
</gene>
<dbReference type="InterPro" id="IPR052943">
    <property type="entry name" value="TMTC_O-mannosyl-trnsfr"/>
</dbReference>
<feature type="repeat" description="TPR" evidence="1">
    <location>
        <begin position="67"/>
        <end position="100"/>
    </location>
</feature>
<dbReference type="PANTHER" id="PTHR44809">
    <property type="match status" value="1"/>
</dbReference>
<dbReference type="InterPro" id="IPR019734">
    <property type="entry name" value="TPR_rpt"/>
</dbReference>
<reference evidence="3 4" key="1">
    <citation type="journal article" date="2019" name="Nat. Microbiol.">
        <title>Mediterranean grassland soil C-N compound turnover is dependent on rainfall and depth, and is mediated by genomically divergent microorganisms.</title>
        <authorList>
            <person name="Diamond S."/>
            <person name="Andeer P.F."/>
            <person name="Li Z."/>
            <person name="Crits-Christoph A."/>
            <person name="Burstein D."/>
            <person name="Anantharaman K."/>
            <person name="Lane K.R."/>
            <person name="Thomas B.C."/>
            <person name="Pan C."/>
            <person name="Northen T.R."/>
            <person name="Banfield J.F."/>
        </authorList>
    </citation>
    <scope>NUCLEOTIDE SEQUENCE [LARGE SCALE GENOMIC DNA]</scope>
    <source>
        <strain evidence="3">WS_10</strain>
    </source>
</reference>
<sequence>MMRRTCALAALALAALALAGCGHLVILHDPLSPAEHNDLGVAYERAGQRGLAAREYRQALRRDRRYAVARVNLGNLAAGEGRWAEAERCYRKALRARPDDADAMNNLAMALLHRRRRLDEAEALATRAVALGGRDSLYRGTLEDVRRARAAPRP</sequence>
<dbReference type="AlphaFoldDB" id="A0A538U661"/>
<dbReference type="PANTHER" id="PTHR44809:SF1">
    <property type="entry name" value="PROTEIN O-MANNOSYL-TRANSFERASE TMTC1"/>
    <property type="match status" value="1"/>
</dbReference>
<comment type="caution">
    <text evidence="3">The sequence shown here is derived from an EMBL/GenBank/DDBJ whole genome shotgun (WGS) entry which is preliminary data.</text>
</comment>
<accession>A0A538U661</accession>
<dbReference type="InterPro" id="IPR011990">
    <property type="entry name" value="TPR-like_helical_dom_sf"/>
</dbReference>
<dbReference type="SMART" id="SM00028">
    <property type="entry name" value="TPR"/>
    <property type="match status" value="3"/>
</dbReference>
<keyword evidence="2" id="KW-0732">Signal</keyword>
<evidence type="ECO:0000256" key="1">
    <source>
        <dbReference type="PROSITE-ProRule" id="PRU00339"/>
    </source>
</evidence>
<keyword evidence="1" id="KW-0802">TPR repeat</keyword>
<proteinExistence type="predicted"/>
<name>A0A538U661_UNCEI</name>
<dbReference type="SUPFAM" id="SSF48452">
    <property type="entry name" value="TPR-like"/>
    <property type="match status" value="1"/>
</dbReference>
<protein>
    <submittedName>
        <fullName evidence="3">Tetratricopeptide repeat protein</fullName>
    </submittedName>
</protein>
<dbReference type="PROSITE" id="PS51257">
    <property type="entry name" value="PROKAR_LIPOPROTEIN"/>
    <property type="match status" value="1"/>
</dbReference>
<dbReference type="PROSITE" id="PS50005">
    <property type="entry name" value="TPR"/>
    <property type="match status" value="1"/>
</dbReference>
<dbReference type="Gene3D" id="1.25.40.10">
    <property type="entry name" value="Tetratricopeptide repeat domain"/>
    <property type="match status" value="2"/>
</dbReference>
<dbReference type="EMBL" id="VBPA01000128">
    <property type="protein sequence ID" value="TMQ71384.1"/>
    <property type="molecule type" value="Genomic_DNA"/>
</dbReference>
<feature type="signal peptide" evidence="2">
    <location>
        <begin position="1"/>
        <end position="19"/>
    </location>
</feature>
<evidence type="ECO:0000256" key="2">
    <source>
        <dbReference type="SAM" id="SignalP"/>
    </source>
</evidence>
<dbReference type="Pfam" id="PF13432">
    <property type="entry name" value="TPR_16"/>
    <property type="match status" value="1"/>
</dbReference>
<evidence type="ECO:0000313" key="4">
    <source>
        <dbReference type="Proteomes" id="UP000319836"/>
    </source>
</evidence>
<dbReference type="Proteomes" id="UP000319836">
    <property type="component" value="Unassembled WGS sequence"/>
</dbReference>
<organism evidence="3 4">
    <name type="scientific">Eiseniibacteriota bacterium</name>
    <dbReference type="NCBI Taxonomy" id="2212470"/>
    <lineage>
        <taxon>Bacteria</taxon>
        <taxon>Candidatus Eiseniibacteriota</taxon>
    </lineage>
</organism>
<feature type="chain" id="PRO_5021722864" evidence="2">
    <location>
        <begin position="20"/>
        <end position="154"/>
    </location>
</feature>
<evidence type="ECO:0000313" key="3">
    <source>
        <dbReference type="EMBL" id="TMQ71384.1"/>
    </source>
</evidence>